<gene>
    <name evidence="4" type="ORF">JFL43_07920</name>
</gene>
<dbReference type="PIRSF" id="PIRSF005902">
    <property type="entry name" value="DNase_TatD"/>
    <property type="match status" value="1"/>
</dbReference>
<name>A0ABS1H5T8_9BACL</name>
<dbReference type="PROSITE" id="PS01137">
    <property type="entry name" value="TATD_1"/>
    <property type="match status" value="1"/>
</dbReference>
<sequence>MMIDAHIHFDQYAESQREIILKEMSLFNISHLISVSTSLASCKENLTLAKKDKRILPAFGFHPEQVLIDEKDQIHLFEWIRENRDHMVAIGEVGLPYYRNKEKGLQYQPYIDLLEQFISLATEIDKPIVLHAVYEDAEIVCDLLEKYKVTSAHFHWFKGDKHVVKRMISNGYFISITPDVLYEKEIQQLVHQYPLEQMMIETDGPWPFEGNFFGEMTHPKMMRTSFEKIAAIKQLSFEAVSETLYENTKKFFRVE</sequence>
<dbReference type="Gene3D" id="3.20.20.140">
    <property type="entry name" value="Metal-dependent hydrolases"/>
    <property type="match status" value="1"/>
</dbReference>
<accession>A0ABS1H5T8</accession>
<keyword evidence="2" id="KW-0479">Metal-binding</keyword>
<evidence type="ECO:0000256" key="2">
    <source>
        <dbReference type="ARBA" id="ARBA00022723"/>
    </source>
</evidence>
<dbReference type="InterPro" id="IPR018228">
    <property type="entry name" value="DNase_TatD-rel_CS"/>
</dbReference>
<evidence type="ECO:0000313" key="5">
    <source>
        <dbReference type="Proteomes" id="UP000618943"/>
    </source>
</evidence>
<dbReference type="SUPFAM" id="SSF51556">
    <property type="entry name" value="Metallo-dependent hydrolases"/>
    <property type="match status" value="1"/>
</dbReference>
<evidence type="ECO:0000256" key="3">
    <source>
        <dbReference type="ARBA" id="ARBA00022801"/>
    </source>
</evidence>
<dbReference type="InterPro" id="IPR032466">
    <property type="entry name" value="Metal_Hydrolase"/>
</dbReference>
<dbReference type="PANTHER" id="PTHR46317:SF1">
    <property type="entry name" value="HYDROLASE, TATD FAMILY"/>
    <property type="match status" value="1"/>
</dbReference>
<dbReference type="EMBL" id="JAEOAH010000007">
    <property type="protein sequence ID" value="MBK3494785.1"/>
    <property type="molecule type" value="Genomic_DNA"/>
</dbReference>
<evidence type="ECO:0000256" key="1">
    <source>
        <dbReference type="ARBA" id="ARBA00009275"/>
    </source>
</evidence>
<proteinExistence type="inferred from homology"/>
<dbReference type="InterPro" id="IPR001130">
    <property type="entry name" value="TatD-like"/>
</dbReference>
<dbReference type="GO" id="GO:0016787">
    <property type="term" value="F:hydrolase activity"/>
    <property type="evidence" value="ECO:0007669"/>
    <property type="project" value="UniProtKB-KW"/>
</dbReference>
<keyword evidence="3 4" id="KW-0378">Hydrolase</keyword>
<comment type="caution">
    <text evidence="4">The sequence shown here is derived from an EMBL/GenBank/DDBJ whole genome shotgun (WGS) entry which is preliminary data.</text>
</comment>
<dbReference type="PANTHER" id="PTHR46317">
    <property type="entry name" value="HYDROLASE OF PHP SUPERFAMILY-RELATED PROTEIN"/>
    <property type="match status" value="1"/>
</dbReference>
<evidence type="ECO:0000313" key="4">
    <source>
        <dbReference type="EMBL" id="MBK3494785.1"/>
    </source>
</evidence>
<reference evidence="4 5" key="1">
    <citation type="submission" date="2020-12" db="EMBL/GenBank/DDBJ databases">
        <title>YIM B01967 draft genome.</title>
        <authorList>
            <person name="Yan X."/>
        </authorList>
    </citation>
    <scope>NUCLEOTIDE SEQUENCE [LARGE SCALE GENOMIC DNA]</scope>
    <source>
        <strain evidence="4 5">YIM B01967</strain>
    </source>
</reference>
<comment type="similarity">
    <text evidence="1">Belongs to the metallo-dependent hydrolases superfamily. TatD-type hydrolase family.</text>
</comment>
<keyword evidence="5" id="KW-1185">Reference proteome</keyword>
<dbReference type="Proteomes" id="UP000618943">
    <property type="component" value="Unassembled WGS sequence"/>
</dbReference>
<protein>
    <submittedName>
        <fullName evidence="4">TatD family hydrolase</fullName>
    </submittedName>
</protein>
<organism evidence="4 5">
    <name type="scientific">Viridibacillus soli</name>
    <dbReference type="NCBI Taxonomy" id="2798301"/>
    <lineage>
        <taxon>Bacteria</taxon>
        <taxon>Bacillati</taxon>
        <taxon>Bacillota</taxon>
        <taxon>Bacilli</taxon>
        <taxon>Bacillales</taxon>
        <taxon>Caryophanaceae</taxon>
        <taxon>Viridibacillus</taxon>
    </lineage>
</organism>
<dbReference type="Pfam" id="PF01026">
    <property type="entry name" value="TatD_DNase"/>
    <property type="match status" value="1"/>
</dbReference>
<dbReference type="CDD" id="cd01310">
    <property type="entry name" value="TatD_DNAse"/>
    <property type="match status" value="1"/>
</dbReference>